<evidence type="ECO:0000313" key="3">
    <source>
        <dbReference type="Proteomes" id="UP000312102"/>
    </source>
</evidence>
<feature type="transmembrane region" description="Helical" evidence="1">
    <location>
        <begin position="26"/>
        <end position="44"/>
    </location>
</feature>
<dbReference type="InterPro" id="IPR019619">
    <property type="entry name" value="DUF2490"/>
</dbReference>
<dbReference type="AlphaFoldDB" id="A0AAF1D7P3"/>
<organism evidence="2 3">
    <name type="scientific">Candidatus Methylopumilus rimovensis</name>
    <dbReference type="NCBI Taxonomy" id="2588535"/>
    <lineage>
        <taxon>Bacteria</taxon>
        <taxon>Pseudomonadati</taxon>
        <taxon>Pseudomonadota</taxon>
        <taxon>Betaproteobacteria</taxon>
        <taxon>Nitrosomonadales</taxon>
        <taxon>Methylophilaceae</taxon>
        <taxon>Candidatus Methylopumilus</taxon>
    </lineage>
</organism>
<protein>
    <submittedName>
        <fullName evidence="2">DUF2490 domain-containing protein</fullName>
    </submittedName>
</protein>
<evidence type="ECO:0000256" key="1">
    <source>
        <dbReference type="SAM" id="Phobius"/>
    </source>
</evidence>
<keyword evidence="1" id="KW-1133">Transmembrane helix</keyword>
<dbReference type="Pfam" id="PF10677">
    <property type="entry name" value="DUF2490"/>
    <property type="match status" value="1"/>
</dbReference>
<dbReference type="KEGG" id="mrk:FIT61_04380"/>
<accession>A0AAF1D7P3</accession>
<dbReference type="Proteomes" id="UP000312102">
    <property type="component" value="Chromosome"/>
</dbReference>
<reference evidence="2 3" key="1">
    <citation type="journal article" date="2019" name="ISME J.">
        <title>Evolution in action: habitat transition from sediment to the pelagial leads to genome streamlining in Methylophilaceae.</title>
        <authorList>
            <person name="Salcher M."/>
            <person name="Schaefle D."/>
            <person name="Kaspar M."/>
            <person name="Neuenschwander S.M."/>
            <person name="Ghai R."/>
        </authorList>
    </citation>
    <scope>NUCLEOTIDE SEQUENCE [LARGE SCALE GENOMIC DNA]</scope>
    <source>
        <strain evidence="2 3">MMS-RI-1</strain>
    </source>
</reference>
<sequence>MLKRHISFIIISDYHKICVHSMFKNYINYLVYILTSFVLTYSPLIKAMDEDSRLWQAFIAEGNITKDVRWYAEVQARWKDDVKNFDQGFLRPALNFALSEKASLWLGYAYADTKAANGHTHEDRWWQQFQYVSKYNDITWLTRSRLEQRHLDSGDSASYRFRQQIRASLPINGRNDLSYLVWDEVFWNVNDTQWAGSDGFNQNRLFTGLMWKYTESSRLEIGYLNQYINGTNGRTDQMNHVLSSFVFIGF</sequence>
<dbReference type="EMBL" id="CP040986">
    <property type="protein sequence ID" value="QDD13678.1"/>
    <property type="molecule type" value="Genomic_DNA"/>
</dbReference>
<name>A0AAF1D7P3_9PROT</name>
<keyword evidence="1" id="KW-0472">Membrane</keyword>
<keyword evidence="3" id="KW-1185">Reference proteome</keyword>
<evidence type="ECO:0000313" key="2">
    <source>
        <dbReference type="EMBL" id="QDD13678.1"/>
    </source>
</evidence>
<gene>
    <name evidence="2" type="ORF">FIT61_04380</name>
</gene>
<proteinExistence type="predicted"/>
<keyword evidence="1" id="KW-0812">Transmembrane</keyword>